<evidence type="ECO:0000313" key="6">
    <source>
        <dbReference type="Proteomes" id="UP000824007"/>
    </source>
</evidence>
<dbReference type="PANTHER" id="PTHR43514:SF4">
    <property type="entry name" value="ABC TRANSPORTER I FAMILY MEMBER 10"/>
    <property type="match status" value="1"/>
</dbReference>
<gene>
    <name evidence="5" type="ORF">H9831_02050</name>
</gene>
<sequence length="264" mass="28942">MLEVKHLSYEVTENQETLPIVADISFTVNDGEMLVITGPNGGGKSTIARLLMGIIKETSGTILLDGEDITKLSIDERARAGIGFAFQQPASFKGMTVRRMLNLAAGKELPEPVSCRLLGSVGLCAKEYLDREVDATLSGGEKKRVEIATVLAKDHKVSVFDEPEAGIDLWSFSMLVKQFEKIHRSKAESLVLISHQERIIRMADRIMVVRDGRVEMIGDRDEILPRLFLEEQGCSCMDQEDAACGGREDARKGGEGDEAGCGNR</sequence>
<dbReference type="InterPro" id="IPR027417">
    <property type="entry name" value="P-loop_NTPase"/>
</dbReference>
<keyword evidence="1" id="KW-0547">Nucleotide-binding</keyword>
<feature type="region of interest" description="Disordered" evidence="3">
    <location>
        <begin position="245"/>
        <end position="264"/>
    </location>
</feature>
<reference evidence="5" key="1">
    <citation type="journal article" date="2021" name="PeerJ">
        <title>Extensive microbial diversity within the chicken gut microbiome revealed by metagenomics and culture.</title>
        <authorList>
            <person name="Gilroy R."/>
            <person name="Ravi A."/>
            <person name="Getino M."/>
            <person name="Pursley I."/>
            <person name="Horton D.L."/>
            <person name="Alikhan N.F."/>
            <person name="Baker D."/>
            <person name="Gharbi K."/>
            <person name="Hall N."/>
            <person name="Watson M."/>
            <person name="Adriaenssens E.M."/>
            <person name="Foster-Nyarko E."/>
            <person name="Jarju S."/>
            <person name="Secka A."/>
            <person name="Antonio M."/>
            <person name="Oren A."/>
            <person name="Chaudhuri R.R."/>
            <person name="La Ragione R."/>
            <person name="Hildebrand F."/>
            <person name="Pallen M.J."/>
        </authorList>
    </citation>
    <scope>NUCLEOTIDE SEQUENCE</scope>
    <source>
        <strain evidence="5">ChiSxjej3B15-24422</strain>
    </source>
</reference>
<dbReference type="PROSITE" id="PS00211">
    <property type="entry name" value="ABC_TRANSPORTER_1"/>
    <property type="match status" value="1"/>
</dbReference>
<dbReference type="Pfam" id="PF00005">
    <property type="entry name" value="ABC_tran"/>
    <property type="match status" value="1"/>
</dbReference>
<evidence type="ECO:0000256" key="2">
    <source>
        <dbReference type="ARBA" id="ARBA00022840"/>
    </source>
</evidence>
<dbReference type="SUPFAM" id="SSF52540">
    <property type="entry name" value="P-loop containing nucleoside triphosphate hydrolases"/>
    <property type="match status" value="1"/>
</dbReference>
<dbReference type="GO" id="GO:0005524">
    <property type="term" value="F:ATP binding"/>
    <property type="evidence" value="ECO:0007669"/>
    <property type="project" value="UniProtKB-KW"/>
</dbReference>
<organism evidence="5 6">
    <name type="scientific">Candidatus Eisenbergiella pullistercoris</name>
    <dbReference type="NCBI Taxonomy" id="2838555"/>
    <lineage>
        <taxon>Bacteria</taxon>
        <taxon>Bacillati</taxon>
        <taxon>Bacillota</taxon>
        <taxon>Clostridia</taxon>
        <taxon>Lachnospirales</taxon>
        <taxon>Lachnospiraceae</taxon>
        <taxon>Eisenbergiella</taxon>
    </lineage>
</organism>
<dbReference type="SMART" id="SM00382">
    <property type="entry name" value="AAA"/>
    <property type="match status" value="1"/>
</dbReference>
<dbReference type="InterPro" id="IPR003593">
    <property type="entry name" value="AAA+_ATPase"/>
</dbReference>
<feature type="compositionally biased region" description="Basic and acidic residues" evidence="3">
    <location>
        <begin position="246"/>
        <end position="255"/>
    </location>
</feature>
<evidence type="ECO:0000259" key="4">
    <source>
        <dbReference type="PROSITE" id="PS50893"/>
    </source>
</evidence>
<dbReference type="GO" id="GO:0016887">
    <property type="term" value="F:ATP hydrolysis activity"/>
    <property type="evidence" value="ECO:0007669"/>
    <property type="project" value="InterPro"/>
</dbReference>
<dbReference type="AlphaFoldDB" id="A0A9D2C638"/>
<dbReference type="InterPro" id="IPR050334">
    <property type="entry name" value="Molybdenum_import_ModC"/>
</dbReference>
<dbReference type="PROSITE" id="PS50893">
    <property type="entry name" value="ABC_TRANSPORTER_2"/>
    <property type="match status" value="1"/>
</dbReference>
<dbReference type="Proteomes" id="UP000824007">
    <property type="component" value="Unassembled WGS sequence"/>
</dbReference>
<proteinExistence type="predicted"/>
<reference evidence="5" key="2">
    <citation type="submission" date="2021-04" db="EMBL/GenBank/DDBJ databases">
        <authorList>
            <person name="Gilroy R."/>
        </authorList>
    </citation>
    <scope>NUCLEOTIDE SEQUENCE</scope>
    <source>
        <strain evidence="5">ChiSxjej3B15-24422</strain>
    </source>
</reference>
<accession>A0A9D2C638</accession>
<dbReference type="Gene3D" id="3.40.50.300">
    <property type="entry name" value="P-loop containing nucleotide triphosphate hydrolases"/>
    <property type="match status" value="1"/>
</dbReference>
<evidence type="ECO:0000313" key="5">
    <source>
        <dbReference type="EMBL" id="HIY59454.1"/>
    </source>
</evidence>
<keyword evidence="2 5" id="KW-0067">ATP-binding</keyword>
<name>A0A9D2C638_9FIRM</name>
<comment type="caution">
    <text evidence="5">The sequence shown here is derived from an EMBL/GenBank/DDBJ whole genome shotgun (WGS) entry which is preliminary data.</text>
</comment>
<dbReference type="InterPro" id="IPR003439">
    <property type="entry name" value="ABC_transporter-like_ATP-bd"/>
</dbReference>
<feature type="domain" description="ABC transporter" evidence="4">
    <location>
        <begin position="2"/>
        <end position="236"/>
    </location>
</feature>
<protein>
    <submittedName>
        <fullName evidence="5">ATP-binding cassette domain-containing protein</fullName>
    </submittedName>
</protein>
<dbReference type="PANTHER" id="PTHR43514">
    <property type="entry name" value="ABC TRANSPORTER I FAMILY MEMBER 10"/>
    <property type="match status" value="1"/>
</dbReference>
<dbReference type="EMBL" id="DXDD01000025">
    <property type="protein sequence ID" value="HIY59454.1"/>
    <property type="molecule type" value="Genomic_DNA"/>
</dbReference>
<dbReference type="InterPro" id="IPR017871">
    <property type="entry name" value="ABC_transporter-like_CS"/>
</dbReference>
<evidence type="ECO:0000256" key="3">
    <source>
        <dbReference type="SAM" id="MobiDB-lite"/>
    </source>
</evidence>
<evidence type="ECO:0000256" key="1">
    <source>
        <dbReference type="ARBA" id="ARBA00022741"/>
    </source>
</evidence>